<dbReference type="PANTHER" id="PTHR21256:SF14">
    <property type="entry name" value="HISTIDINOL DEHYDROGENASE"/>
    <property type="match status" value="1"/>
</dbReference>
<keyword evidence="1 4" id="KW-0479">Metal-binding</keyword>
<feature type="active site" description="Proton acceptor" evidence="4 5">
    <location>
        <position position="319"/>
    </location>
</feature>
<dbReference type="Gene3D" id="1.20.5.1300">
    <property type="match status" value="1"/>
</dbReference>
<evidence type="ECO:0000256" key="7">
    <source>
        <dbReference type="PIRSR" id="PIRSR000099-3"/>
    </source>
</evidence>
<feature type="binding site" evidence="4 6">
    <location>
        <position position="181"/>
    </location>
    <ligand>
        <name>NAD(+)</name>
        <dbReference type="ChEBI" id="CHEBI:57540"/>
    </ligand>
</feature>
<dbReference type="PROSITE" id="PS00611">
    <property type="entry name" value="HISOL_DEHYDROGENASE"/>
    <property type="match status" value="1"/>
</dbReference>
<keyword evidence="3 4" id="KW-0560">Oxidoreductase</keyword>
<feature type="binding site" evidence="4 6">
    <location>
        <position position="204"/>
    </location>
    <ligand>
        <name>NAD(+)</name>
        <dbReference type="ChEBI" id="CHEBI:57540"/>
    </ligand>
</feature>
<dbReference type="InterPro" id="IPR016161">
    <property type="entry name" value="Ald_DH/histidinol_DH"/>
</dbReference>
<feature type="binding site" evidence="7">
    <location>
        <position position="353"/>
    </location>
    <ligand>
        <name>substrate</name>
    </ligand>
</feature>
<feature type="binding site" evidence="4 8">
    <location>
        <position position="252"/>
    </location>
    <ligand>
        <name>Zn(2+)</name>
        <dbReference type="ChEBI" id="CHEBI:29105"/>
    </ligand>
</feature>
<dbReference type="InterPro" id="IPR043678">
    <property type="entry name" value="Sulfopropanediol_dehydrog_HpsN"/>
</dbReference>
<evidence type="ECO:0000256" key="4">
    <source>
        <dbReference type="HAMAP-Rule" id="MF_02228"/>
    </source>
</evidence>
<dbReference type="EMBL" id="SJST01000006">
    <property type="protein sequence ID" value="TCD13164.1"/>
    <property type="molecule type" value="Genomic_DNA"/>
</dbReference>
<evidence type="ECO:0000256" key="2">
    <source>
        <dbReference type="ARBA" id="ARBA00022833"/>
    </source>
</evidence>
<evidence type="ECO:0000313" key="9">
    <source>
        <dbReference type="EMBL" id="TCD13164.1"/>
    </source>
</evidence>
<feature type="binding site" evidence="7">
    <location>
        <position position="320"/>
    </location>
    <ligand>
        <name>substrate</name>
    </ligand>
</feature>
<dbReference type="GO" id="GO:0005829">
    <property type="term" value="C:cytosol"/>
    <property type="evidence" value="ECO:0007669"/>
    <property type="project" value="TreeGrafter"/>
</dbReference>
<feature type="binding site" evidence="7">
    <location>
        <position position="249"/>
    </location>
    <ligand>
        <name>substrate</name>
    </ligand>
</feature>
<feature type="active site" description="Proton acceptor" evidence="4 5">
    <location>
        <position position="320"/>
    </location>
</feature>
<dbReference type="GO" id="GO:0004399">
    <property type="term" value="F:histidinol dehydrogenase activity"/>
    <property type="evidence" value="ECO:0007669"/>
    <property type="project" value="InterPro"/>
</dbReference>
<dbReference type="PANTHER" id="PTHR21256">
    <property type="entry name" value="HISTIDINOL DEHYDROGENASE HDH"/>
    <property type="match status" value="1"/>
</dbReference>
<dbReference type="HAMAP" id="MF_02228">
    <property type="entry name" value="Sulfopropanediol_dehydrog"/>
    <property type="match status" value="1"/>
</dbReference>
<organism evidence="9 10">
    <name type="scientific">Oricola cellulosilytica</name>
    <dbReference type="NCBI Taxonomy" id="1429082"/>
    <lineage>
        <taxon>Bacteria</taxon>
        <taxon>Pseudomonadati</taxon>
        <taxon>Pseudomonadota</taxon>
        <taxon>Alphaproteobacteria</taxon>
        <taxon>Hyphomicrobiales</taxon>
        <taxon>Ahrensiaceae</taxon>
        <taxon>Oricola</taxon>
    </lineage>
</organism>
<dbReference type="Proteomes" id="UP000291301">
    <property type="component" value="Unassembled WGS sequence"/>
</dbReference>
<evidence type="ECO:0000313" key="10">
    <source>
        <dbReference type="Proteomes" id="UP000291301"/>
    </source>
</evidence>
<dbReference type="Pfam" id="PF00815">
    <property type="entry name" value="Histidinol_dh"/>
    <property type="match status" value="1"/>
</dbReference>
<dbReference type="AlphaFoldDB" id="A0A4R0PB94"/>
<feature type="binding site" evidence="7">
    <location>
        <position position="407"/>
    </location>
    <ligand>
        <name>substrate</name>
    </ligand>
</feature>
<dbReference type="FunFam" id="3.40.50.1980:FF:000001">
    <property type="entry name" value="Histidinol dehydrogenase"/>
    <property type="match status" value="1"/>
</dbReference>
<dbReference type="RefSeq" id="WP_131570104.1">
    <property type="nucleotide sequence ID" value="NZ_JAINFK010000005.1"/>
</dbReference>
<keyword evidence="2 4" id="KW-0862">Zinc</keyword>
<dbReference type="InterPro" id="IPR001692">
    <property type="entry name" value="Histidinol_DH_CS"/>
</dbReference>
<gene>
    <name evidence="9" type="primary">hisD</name>
    <name evidence="4" type="synonym">hpsN</name>
    <name evidence="9" type="ORF">E0D97_14260</name>
</gene>
<evidence type="ECO:0000256" key="5">
    <source>
        <dbReference type="PIRSR" id="PIRSR000099-1"/>
    </source>
</evidence>
<keyword evidence="10" id="KW-1185">Reference proteome</keyword>
<protein>
    <recommendedName>
        <fullName evidence="4">Sulfopropanediol 3-dehydrogenase</fullName>
        <ecNumber evidence="4">1.1.1.308</ecNumber>
    </recommendedName>
    <alternativeName>
        <fullName evidence="4">2,3-dihydroxypropane-1-sulfonate 3-dehydrogenase (sulfolactate forming)</fullName>
        <shortName evidence="4">DHPS 3-dehydrogenase (sulfolactate forming)</shortName>
    </alternativeName>
</protein>
<accession>A0A4R0PB94</accession>
<dbReference type="CDD" id="cd06572">
    <property type="entry name" value="Histidinol_dh"/>
    <property type="match status" value="1"/>
</dbReference>
<dbReference type="PRINTS" id="PR00083">
    <property type="entry name" value="HOLDHDRGNASE"/>
</dbReference>
<feature type="binding site" evidence="7">
    <location>
        <position position="227"/>
    </location>
    <ligand>
        <name>substrate</name>
    </ligand>
</feature>
<name>A0A4R0PB94_9HYPH</name>
<feature type="binding site" evidence="7">
    <location>
        <position position="252"/>
    </location>
    <ligand>
        <name>substrate</name>
    </ligand>
</feature>
<evidence type="ECO:0000256" key="3">
    <source>
        <dbReference type="ARBA" id="ARBA00023002"/>
    </source>
</evidence>
<evidence type="ECO:0000256" key="8">
    <source>
        <dbReference type="PIRSR" id="PIRSR000099-4"/>
    </source>
</evidence>
<dbReference type="SUPFAM" id="SSF53720">
    <property type="entry name" value="ALDH-like"/>
    <property type="match status" value="1"/>
</dbReference>
<comment type="caution">
    <text evidence="9">The sequence shown here is derived from an EMBL/GenBank/DDBJ whole genome shotgun (WGS) entry which is preliminary data.</text>
</comment>
<dbReference type="EC" id="1.1.1.308" evidence="4"/>
<evidence type="ECO:0000256" key="1">
    <source>
        <dbReference type="ARBA" id="ARBA00022723"/>
    </source>
</evidence>
<feature type="binding site" evidence="7">
    <location>
        <position position="412"/>
    </location>
    <ligand>
        <name>substrate</name>
    </ligand>
</feature>
<dbReference type="Gene3D" id="3.40.50.1980">
    <property type="entry name" value="Nitrogenase molybdenum iron protein domain"/>
    <property type="match status" value="2"/>
</dbReference>
<dbReference type="GO" id="GO:0000105">
    <property type="term" value="P:L-histidine biosynthetic process"/>
    <property type="evidence" value="ECO:0007669"/>
    <property type="project" value="InterPro"/>
</dbReference>
<dbReference type="InterPro" id="IPR022695">
    <property type="entry name" value="Histidinol_DH_monofunct"/>
</dbReference>
<dbReference type="PIRSF" id="PIRSF000099">
    <property type="entry name" value="Histidinol_dh"/>
    <property type="match status" value="1"/>
</dbReference>
<dbReference type="OrthoDB" id="9805269at2"/>
<dbReference type="InterPro" id="IPR012131">
    <property type="entry name" value="Hstdl_DH"/>
</dbReference>
<dbReference type="GO" id="GO:0051287">
    <property type="term" value="F:NAD binding"/>
    <property type="evidence" value="ECO:0007669"/>
    <property type="project" value="InterPro"/>
</dbReference>
<feature type="binding site" evidence="4 8">
    <location>
        <position position="412"/>
    </location>
    <ligand>
        <name>Zn(2+)</name>
        <dbReference type="ChEBI" id="CHEBI:29105"/>
    </ligand>
</feature>
<feature type="binding site" evidence="4 8">
    <location>
        <position position="249"/>
    </location>
    <ligand>
        <name>Zn(2+)</name>
        <dbReference type="ChEBI" id="CHEBI:29105"/>
    </ligand>
</feature>
<evidence type="ECO:0000256" key="6">
    <source>
        <dbReference type="PIRSR" id="PIRSR000099-2"/>
    </source>
</evidence>
<feature type="binding site" evidence="4 8">
    <location>
        <position position="353"/>
    </location>
    <ligand>
        <name>Zn(2+)</name>
        <dbReference type="ChEBI" id="CHEBI:29105"/>
    </ligand>
</feature>
<reference evidence="9 10" key="1">
    <citation type="journal article" date="2015" name="Antonie Van Leeuwenhoek">
        <title>Oricola cellulosilytica gen. nov., sp. nov., a cellulose-degrading bacterium of the family Phyllobacteriaceae isolated from surface seashore water, and emended descriptions of Mesorhizobium loti and Phyllobacterium myrsinacearum.</title>
        <authorList>
            <person name="Hameed A."/>
            <person name="Shahina M."/>
            <person name="Lai W.A."/>
            <person name="Lin S.Y."/>
            <person name="Young L.S."/>
            <person name="Liu Y.C."/>
            <person name="Hsu Y.H."/>
            <person name="Young C.C."/>
        </authorList>
    </citation>
    <scope>NUCLEOTIDE SEQUENCE [LARGE SCALE GENOMIC DNA]</scope>
    <source>
        <strain evidence="9 10">KCTC 52183</strain>
    </source>
</reference>
<comment type="similarity">
    <text evidence="4">Belongs to the histidinol dehydrogenase family. HpsN subfamily.</text>
</comment>
<sequence>MSRTYLKKAEKTSTSDASSVTEIVQNILNEIEAGGEDAATRFAEKFDRYTGNLVVTRDEIDAASSQLSQKLKDDIRFAHDNVRKFAEAQKKTLGDVEVEIVPGLVAGQKTIPCQAAGCYVPGGRYSHVASAIMTVTTAKVAGCDHIAVCSPPRPDVGVNPAILYTADLCGADAILAMGGVQGVASMACGLFGLPSADILVGPGNQFVAEAKRILFGRVGIDMFAGPTDSLILADATADAEIVAADLVGQAEHGYNSPVWLVTDNADLANAVSLAVPRLISTLPDLNRENAEAAWRDYAEVILCGNREEMAATADEYAPEHLSVQADDLDWWLDRLQCYGSLFLGEQTTVAFGDKASGTNHVLPTSGAARYTGGLSVHKFMKIVTWQRATADGARPVAEATARISRLEGMEGHARTADIRLHKYFPGEVFDLTATE</sequence>
<proteinExistence type="inferred from homology"/>
<comment type="catalytic activity">
    <reaction evidence="4">
        <text>(2R)-3-sulfopropanediol + 2 NAD(+) + H2O = (2R)-3-sulfolactate + 2 NADH + 3 H(+)</text>
        <dbReference type="Rhea" id="RHEA:28074"/>
        <dbReference type="ChEBI" id="CHEBI:15377"/>
        <dbReference type="ChEBI" id="CHEBI:15378"/>
        <dbReference type="ChEBI" id="CHEBI:57540"/>
        <dbReference type="ChEBI" id="CHEBI:57945"/>
        <dbReference type="ChEBI" id="CHEBI:58738"/>
        <dbReference type="ChEBI" id="CHEBI:60997"/>
        <dbReference type="EC" id="1.1.1.308"/>
    </reaction>
</comment>
<keyword evidence="4 6" id="KW-0520">NAD</keyword>
<dbReference type="NCBIfam" id="TIGR00069">
    <property type="entry name" value="hisD"/>
    <property type="match status" value="1"/>
</dbReference>
<comment type="cofactor">
    <cofactor evidence="4 8">
        <name>Zn(2+)</name>
        <dbReference type="ChEBI" id="CHEBI:29105"/>
    </cofactor>
    <text evidence="4 8">Binds 1 zinc ion per subunit.</text>
</comment>
<feature type="binding site" evidence="4 6">
    <location>
        <position position="119"/>
    </location>
    <ligand>
        <name>NAD(+)</name>
        <dbReference type="ChEBI" id="CHEBI:57540"/>
    </ligand>
</feature>
<dbReference type="GO" id="GO:0008270">
    <property type="term" value="F:zinc ion binding"/>
    <property type="evidence" value="ECO:0007669"/>
    <property type="project" value="UniProtKB-UniRule"/>
</dbReference>
<comment type="function">
    <text evidence="4">Catalyzes the NAD-dependent oxidation of (R)-2,3-dihydroxypropane-1-sulfonate to (R)-3-sulfolactate.</text>
</comment>